<dbReference type="Ensembl" id="ENSCAFT00000079215.2">
    <property type="protein sequence ID" value="ENSCAFP00000049006.1"/>
    <property type="gene ID" value="ENSCAFG00000042022.2"/>
</dbReference>
<accession>A0A8C0N3W1</accession>
<reference evidence="1 4" key="1">
    <citation type="journal article" date="2005" name="Nature">
        <title>Genome sequence, comparative analysis and haplotype structure of the domestic dog.</title>
        <authorList>
            <consortium name="Broad Sequencing Platform"/>
            <person name="Lindblad-Toh K."/>
            <person name="Wade C.M."/>
            <person name="Mikkelsen T.S."/>
            <person name="Karlsson E.K."/>
            <person name="Jaffe D.B."/>
            <person name="Kamal M."/>
            <person name="Clamp M."/>
            <person name="Chang J.L."/>
            <person name="Kulbokas E.J. III"/>
            <person name="Zody M.C."/>
            <person name="Mauceli E."/>
            <person name="Xie X."/>
            <person name="Breen M."/>
            <person name="Wayne R.K."/>
            <person name="Ostrander E.A."/>
            <person name="Ponting C.P."/>
            <person name="Galibert F."/>
            <person name="Smith D.R."/>
            <person name="DeJong P.J."/>
            <person name="Kirkness E."/>
            <person name="Alvarez P."/>
            <person name="Biagi T."/>
            <person name="Brockman W."/>
            <person name="Butler J."/>
            <person name="Chin C.W."/>
            <person name="Cook A."/>
            <person name="Cuff J."/>
            <person name="Daly M.J."/>
            <person name="DeCaprio D."/>
            <person name="Gnerre S."/>
            <person name="Grabherr M."/>
            <person name="Kellis M."/>
            <person name="Kleber M."/>
            <person name="Bardeleben C."/>
            <person name="Goodstadt L."/>
            <person name="Heger A."/>
            <person name="Hitte C."/>
            <person name="Kim L."/>
            <person name="Koepfli K.P."/>
            <person name="Parker H.G."/>
            <person name="Pollinger J.P."/>
            <person name="Searle S.M."/>
            <person name="Sutter N.B."/>
            <person name="Thomas R."/>
            <person name="Webber C."/>
            <person name="Baldwin J."/>
            <person name="Abebe A."/>
            <person name="Abouelleil A."/>
            <person name="Aftuck L."/>
            <person name="Ait-Zahra M."/>
            <person name="Aldredge T."/>
            <person name="Allen N."/>
            <person name="An P."/>
            <person name="Anderson S."/>
            <person name="Antoine C."/>
            <person name="Arachchi H."/>
            <person name="Aslam A."/>
            <person name="Ayotte L."/>
            <person name="Bachantsang P."/>
            <person name="Barry A."/>
            <person name="Bayul T."/>
            <person name="Benamara M."/>
            <person name="Berlin A."/>
            <person name="Bessette D."/>
            <person name="Blitshteyn B."/>
            <person name="Bloom T."/>
            <person name="Blye J."/>
            <person name="Boguslavskiy L."/>
            <person name="Bonnet C."/>
            <person name="Boukhgalter B."/>
            <person name="Brown A."/>
            <person name="Cahill P."/>
            <person name="Calixte N."/>
            <person name="Camarata J."/>
            <person name="Cheshatsang Y."/>
            <person name="Chu J."/>
            <person name="Citroen M."/>
            <person name="Collymore A."/>
            <person name="Cooke P."/>
            <person name="Dawoe T."/>
            <person name="Daza R."/>
            <person name="Decktor K."/>
            <person name="DeGray S."/>
            <person name="Dhargay N."/>
            <person name="Dooley K."/>
            <person name="Dooley K."/>
            <person name="Dorje P."/>
            <person name="Dorjee K."/>
            <person name="Dorris L."/>
            <person name="Duffey N."/>
            <person name="Dupes A."/>
            <person name="Egbiremolen O."/>
            <person name="Elong R."/>
            <person name="Falk J."/>
            <person name="Farina A."/>
            <person name="Faro S."/>
            <person name="Ferguson D."/>
            <person name="Ferreira P."/>
            <person name="Fisher S."/>
            <person name="FitzGerald M."/>
            <person name="Foley K."/>
            <person name="Foley C."/>
            <person name="Franke A."/>
            <person name="Friedrich D."/>
            <person name="Gage D."/>
            <person name="Garber M."/>
            <person name="Gearin G."/>
            <person name="Giannoukos G."/>
            <person name="Goode T."/>
            <person name="Goyette A."/>
            <person name="Graham J."/>
            <person name="Grandbois E."/>
            <person name="Gyaltsen K."/>
            <person name="Hafez N."/>
            <person name="Hagopian D."/>
            <person name="Hagos B."/>
            <person name="Hall J."/>
            <person name="Healy C."/>
            <person name="Hegarty R."/>
            <person name="Honan T."/>
            <person name="Horn A."/>
            <person name="Houde N."/>
            <person name="Hughes L."/>
            <person name="Hunnicutt L."/>
            <person name="Husby M."/>
            <person name="Jester B."/>
            <person name="Jones C."/>
            <person name="Kamat A."/>
            <person name="Kanga B."/>
            <person name="Kells C."/>
            <person name="Khazanovich D."/>
            <person name="Kieu A.C."/>
            <person name="Kisner P."/>
            <person name="Kumar M."/>
            <person name="Lance K."/>
            <person name="Landers T."/>
            <person name="Lara M."/>
            <person name="Lee W."/>
            <person name="Leger J.P."/>
            <person name="Lennon N."/>
            <person name="Leuper L."/>
            <person name="LeVine S."/>
            <person name="Liu J."/>
            <person name="Liu X."/>
            <person name="Lokyitsang Y."/>
            <person name="Lokyitsang T."/>
            <person name="Lui A."/>
            <person name="Macdonald J."/>
            <person name="Major J."/>
            <person name="Marabella R."/>
            <person name="Maru K."/>
            <person name="Matthews C."/>
            <person name="McDonough S."/>
            <person name="Mehta T."/>
            <person name="Meldrim J."/>
            <person name="Melnikov A."/>
            <person name="Meneus L."/>
            <person name="Mihalev A."/>
            <person name="Mihova T."/>
            <person name="Miller K."/>
            <person name="Mittelman R."/>
            <person name="Mlenga V."/>
            <person name="Mulrain L."/>
            <person name="Munson G."/>
            <person name="Navidi A."/>
            <person name="Naylor J."/>
            <person name="Nguyen T."/>
            <person name="Nguyen N."/>
            <person name="Nguyen C."/>
            <person name="Nguyen T."/>
            <person name="Nicol R."/>
            <person name="Norbu N."/>
            <person name="Norbu C."/>
            <person name="Novod N."/>
            <person name="Nyima T."/>
            <person name="Olandt P."/>
            <person name="O'Neill B."/>
            <person name="O'Neill K."/>
            <person name="Osman S."/>
            <person name="Oyono L."/>
            <person name="Patti C."/>
            <person name="Perrin D."/>
            <person name="Phunkhang P."/>
            <person name="Pierre F."/>
            <person name="Priest M."/>
            <person name="Rachupka A."/>
            <person name="Raghuraman S."/>
            <person name="Rameau R."/>
            <person name="Ray V."/>
            <person name="Raymond C."/>
            <person name="Rege F."/>
            <person name="Rise C."/>
            <person name="Rogers J."/>
            <person name="Rogov P."/>
            <person name="Sahalie J."/>
            <person name="Settipalli S."/>
            <person name="Sharpe T."/>
            <person name="Shea T."/>
            <person name="Sheehan M."/>
            <person name="Sherpa N."/>
            <person name="Shi J."/>
            <person name="Shih D."/>
            <person name="Sloan J."/>
            <person name="Smith C."/>
            <person name="Sparrow T."/>
            <person name="Stalker J."/>
            <person name="Stange-Thomann N."/>
            <person name="Stavropoulos S."/>
            <person name="Stone C."/>
            <person name="Stone S."/>
            <person name="Sykes S."/>
            <person name="Tchuinga P."/>
            <person name="Tenzing P."/>
            <person name="Tesfaye S."/>
            <person name="Thoulutsang D."/>
            <person name="Thoulutsang Y."/>
            <person name="Topham K."/>
            <person name="Topping I."/>
            <person name="Tsamla T."/>
            <person name="Vassiliev H."/>
            <person name="Venkataraman V."/>
            <person name="Vo A."/>
            <person name="Wangchuk T."/>
            <person name="Wangdi T."/>
            <person name="Weiand M."/>
            <person name="Wilkinson J."/>
            <person name="Wilson A."/>
            <person name="Yadav S."/>
            <person name="Yang S."/>
            <person name="Yang X."/>
            <person name="Young G."/>
            <person name="Yu Q."/>
            <person name="Zainoun J."/>
            <person name="Zembek L."/>
            <person name="Zimmer A."/>
            <person name="Lander E.S."/>
        </authorList>
    </citation>
    <scope>NUCLEOTIDE SEQUENCE [LARGE SCALE GENOMIC DNA]</scope>
    <source>
        <strain evidence="1">Boxer</strain>
    </source>
</reference>
<reference evidence="2" key="4">
    <citation type="submission" date="2025-05" db="UniProtKB">
        <authorList>
            <consortium name="Ensembl"/>
        </authorList>
    </citation>
    <scope>IDENTIFICATION</scope>
</reference>
<evidence type="ECO:0000313" key="3">
    <source>
        <dbReference type="Ensembl" id="ENSCAFP00040011975.1"/>
    </source>
</evidence>
<evidence type="ECO:0000313" key="2">
    <source>
        <dbReference type="Ensembl" id="ENSCAFP00030015412.1"/>
    </source>
</evidence>
<dbReference type="Proteomes" id="UP000694542">
    <property type="component" value="Chromosome 21"/>
</dbReference>
<organism evidence="2 5">
    <name type="scientific">Canis lupus familiaris</name>
    <name type="common">Dog</name>
    <name type="synonym">Canis familiaris</name>
    <dbReference type="NCBI Taxonomy" id="9615"/>
    <lineage>
        <taxon>Eukaryota</taxon>
        <taxon>Metazoa</taxon>
        <taxon>Chordata</taxon>
        <taxon>Craniata</taxon>
        <taxon>Vertebrata</taxon>
        <taxon>Euteleostomi</taxon>
        <taxon>Mammalia</taxon>
        <taxon>Eutheria</taxon>
        <taxon>Laurasiatheria</taxon>
        <taxon>Carnivora</taxon>
        <taxon>Caniformia</taxon>
        <taxon>Canidae</taxon>
        <taxon>Canis</taxon>
    </lineage>
</organism>
<reference evidence="3" key="2">
    <citation type="submission" date="2018-10" db="EMBL/GenBank/DDBJ databases">
        <title>De novo assembly of a Great Dane genome.</title>
        <authorList>
            <person name="Kidd J.M."/>
            <person name="Pendleton A.L."/>
            <person name="Shen F."/>
            <person name="Emery S."/>
        </authorList>
    </citation>
    <scope>NUCLEOTIDE SEQUENCE [LARGE SCALE GENOMIC DNA]</scope>
    <source>
        <strain evidence="3">Great Dane</strain>
    </source>
</reference>
<dbReference type="Proteomes" id="UP000002254">
    <property type="component" value="Chromosome 21"/>
</dbReference>
<dbReference type="Ensembl" id="ENSCAFT00040013830.1">
    <property type="protein sequence ID" value="ENSCAFP00040011975.1"/>
    <property type="gene ID" value="ENSCAFG00040007442.1"/>
</dbReference>
<name>A0A8C0N3W1_CANLF</name>
<reference evidence="2" key="3">
    <citation type="submission" date="2019-03" db="EMBL/GenBank/DDBJ databases">
        <authorList>
            <person name="Warren W.C."/>
            <person name="Johnson G.S."/>
        </authorList>
    </citation>
    <scope>NUCLEOTIDE SEQUENCE [LARGE SCALE GENOMIC DNA]</scope>
    <source>
        <strain evidence="2">Basenji</strain>
    </source>
</reference>
<evidence type="ECO:0000313" key="5">
    <source>
        <dbReference type="Proteomes" id="UP000694429"/>
    </source>
</evidence>
<sequence>MESTHSVFSFWRKEYFIFLIMNLANKAQLERFPLFHGTLSLLLLCANKSHCLVSLSGNWSLCLSVSILT</sequence>
<dbReference type="Proteomes" id="UP000694429">
    <property type="component" value="Chromosome 21"/>
</dbReference>
<proteinExistence type="predicted"/>
<evidence type="ECO:0000313" key="1">
    <source>
        <dbReference type="Ensembl" id="ENSCAFP00000049006.1"/>
    </source>
</evidence>
<dbReference type="Ensembl" id="ENSCAFT00030017647.1">
    <property type="protein sequence ID" value="ENSCAFP00030015412.1"/>
    <property type="gene ID" value="ENSCAFG00030009539.1"/>
</dbReference>
<protein>
    <submittedName>
        <fullName evidence="2">Uncharacterized protein</fullName>
    </submittedName>
</protein>
<dbReference type="AlphaFoldDB" id="A0A8C0N3W1"/>
<evidence type="ECO:0000313" key="4">
    <source>
        <dbReference type="Proteomes" id="UP000002254"/>
    </source>
</evidence>